<keyword evidence="3" id="KW-1185">Reference proteome</keyword>
<feature type="transmembrane region" description="Helical" evidence="1">
    <location>
        <begin position="12"/>
        <end position="32"/>
    </location>
</feature>
<evidence type="ECO:0000313" key="2">
    <source>
        <dbReference type="EMBL" id="RAK66930.1"/>
    </source>
</evidence>
<accession>A0A328BI38</accession>
<proteinExistence type="predicted"/>
<protein>
    <submittedName>
        <fullName evidence="2">Uncharacterized protein</fullName>
    </submittedName>
</protein>
<comment type="caution">
    <text evidence="2">The sequence shown here is derived from an EMBL/GenBank/DDBJ whole genome shotgun (WGS) entry which is preliminary data.</text>
</comment>
<keyword evidence="1" id="KW-1133">Transmembrane helix</keyword>
<organism evidence="2 3">
    <name type="scientific">Hymenobacter edaphi</name>
    <dbReference type="NCBI Taxonomy" id="2211146"/>
    <lineage>
        <taxon>Bacteria</taxon>
        <taxon>Pseudomonadati</taxon>
        <taxon>Bacteroidota</taxon>
        <taxon>Cytophagia</taxon>
        <taxon>Cytophagales</taxon>
        <taxon>Hymenobacteraceae</taxon>
        <taxon>Hymenobacter</taxon>
    </lineage>
</organism>
<reference evidence="3" key="1">
    <citation type="submission" date="2018-05" db="EMBL/GenBank/DDBJ databases">
        <authorList>
            <person name="Nie L."/>
        </authorList>
    </citation>
    <scope>NUCLEOTIDE SEQUENCE [LARGE SCALE GENOMIC DNA]</scope>
    <source>
        <strain evidence="3">NL</strain>
    </source>
</reference>
<dbReference type="EMBL" id="QHKM01000003">
    <property type="protein sequence ID" value="RAK66930.1"/>
    <property type="molecule type" value="Genomic_DNA"/>
</dbReference>
<dbReference type="RefSeq" id="WP_111478351.1">
    <property type="nucleotide sequence ID" value="NZ_QHKM01000003.1"/>
</dbReference>
<keyword evidence="1" id="KW-0812">Transmembrane</keyword>
<dbReference type="OrthoDB" id="9944029at2"/>
<feature type="transmembrane region" description="Helical" evidence="1">
    <location>
        <begin position="66"/>
        <end position="86"/>
    </location>
</feature>
<feature type="transmembrane region" description="Helical" evidence="1">
    <location>
        <begin position="38"/>
        <end position="59"/>
    </location>
</feature>
<keyword evidence="1" id="KW-0472">Membrane</keyword>
<evidence type="ECO:0000313" key="3">
    <source>
        <dbReference type="Proteomes" id="UP000248553"/>
    </source>
</evidence>
<name>A0A328BI38_9BACT</name>
<dbReference type="AlphaFoldDB" id="A0A328BI38"/>
<gene>
    <name evidence="2" type="ORF">DLM85_12045</name>
</gene>
<dbReference type="Proteomes" id="UP000248553">
    <property type="component" value="Unassembled WGS sequence"/>
</dbReference>
<sequence>MKETDEPTPGLQGADFAVGIFALMFLATGAVMDTLRSVTLGAASLAVTTLGLWLLFRWLKSGRPQAVRFVGAVVIVAAVLGVRVVLSQVLL</sequence>
<evidence type="ECO:0000256" key="1">
    <source>
        <dbReference type="SAM" id="Phobius"/>
    </source>
</evidence>